<dbReference type="RefSeq" id="XP_013753723.1">
    <property type="nucleotide sequence ID" value="XM_013898269.1"/>
</dbReference>
<gene>
    <name evidence="3" type="ORF">AMSG_10161</name>
</gene>
<keyword evidence="4" id="KW-1185">Reference proteome</keyword>
<evidence type="ECO:0000313" key="4">
    <source>
        <dbReference type="Proteomes" id="UP000054408"/>
    </source>
</evidence>
<proteinExistence type="predicted"/>
<accession>A0A0L0DSJ9</accession>
<feature type="compositionally biased region" description="Basic residues" evidence="1">
    <location>
        <begin position="333"/>
        <end position="343"/>
    </location>
</feature>
<sequence length="2925" mass="306207">MALVALRGTLASLEDDLASFASPGRRSKETADNHSPTSAKARDAARMAKRSTLAVPASFRLTLPSSASDSDSSSDGHISRSRSPSASHSSSSSSSSSSPTPSSSSSPPHHSGLAVVVSTSGSETKLADPSPVPNTRAIADLVAARKTGRSSRIVTTSGPTGAADAVVAARAAHSQSTESRAARLARLRRVRDGESVQDDTSSPRPLTREERLARLRARRNPSTANAQRNDSASGSSTLSSAELAKLPRAERLKLLRQRRGGRPQATPAEPPFPKVNVVPATPAIQSSDFPAPEAISPPLTPSSSSASPPSSPSSPSPPPKPAAAPHQSPVSPHKLHLRRRTARQPHAAGTHGPTDSDAPVSYPELRAQPSNDIVAQSIAANFDASVIRLDDVLNSSIPFVSLSPAALDTAIVASELRADKPPEPIDRTQSARLTEHLGDPDLAAASKPLDANHWHVDVPLPAGWQRQVDLASFSCFYTDAASGTTTTTHPSLMPPVTQPDTDDRHVIQLALFSSRSGWARYLDPQTNLYFYYCARTGETSWLAPADAVVAIESNPPVMIPHVPAPSSPSQPALASLAVAREWIATFARPSRAVPALARTPLPAMFLLRTKPFVFTVSETGEPETARAPPLLSLASTSPHLTWDLGRGKPARPALAGLIADPDVPATSNRLRQLPSVPDCSPVWEGYMRHMNASPMPSIAAASIYRDNFVRMLPGWRPFALGPVPSPEPMSLMATLVSSRPLGASFLTALDRVSALLDLPPSPGKLRLKIALWDDRDVRISNDYNISLDALVNPSQVSPASVQPLVDPAPSSEQLAALARAQLVHPHYHHSHTSAEHALAPGLEDVPLHPLDDSIIATKALYLTVFLFRGLFPLARVKIPLQLRPTSPNALLNALATSAGGAGLAALFDAPVGDHAASTDPIGLAAALEAQFGPVPPRQPSSGFEESASENPLLPTTVVVPHRKVNVTVALQAIMPDVYAHLSDEALFVPLEFHFTLVPSPPQLPTPVITPEVAAAGIDIPAHGTLQLGALARSLLPTKVMDKALAAAARAMEAGSVVPTSAALEGVVLEDCCEVVSYYPTSSMALETDDVIPPHVRNNLYVTLHMKTMMSLVLQSGDIDIPQVFWITCALLDGSGAPFRAVARDSAADGTFNRSASSLAHGVGSTAAIDGASRWVIVGSYPVTRATREANHMIEFDIPSVSLADFSAHLLFRFVAPSSSASAAPAGEPMPGSTTFAYAFLNLYAGEGKMRSDNEYELVVYPGSPPAPSPHRMWQGAPHRTDLTPACAHALQEEPTTTVPYYLGVPPPGAPSGSVATGWSTPLMLAVHVVSGEVLDDANVHFLLEPEIGPGQLATLVASGGRLLHNASPFDLYKFHGFLTYRINEFYDLATNSGAHPAEPRALTALFAVFHSLVLAMTLPHAASEALQDSFVSFVWECLDPAFLRAYLDAKLALVCQGARPASPVQPLAQPSSDAGTAAPEWHSAATVIGYMITLGASLAAAPSQAPHFANELDASYWATLASSFGHGLANSVWRADHRHLAAAQLAELSTAVGAASRMYPGVLAVLPASEVAALWRELLPTSLVVPEDHGAPGDLQVERLNGLHAVLEAIAHGYALSKFDSLAPHEFAVQALLLHDVIGLVSEFLHSASTHLLVLTLAPLADVVAALGAGFSANLNERVACVAASPSAEPRATAGVISDLGTLLAALSVAIFRLASSTSVVMADAHWLSSVGLAGSLDALFVATASLVEATVVRLSMSTAASAGPASLFAHFIDGLCSGLEDSRAWRNEVLSGASAVPARVREAWTGAGSRDPSGLAHLGPVVLVELLRLPLRFNSKFAISTPGMAQVTLVGLQLTMFLLANYGQSLMSRSVPGEQAVCLDALVELLVAQVQAAELRVASPSLFGDSLLSAVAFHAEYALAQRTLAHRQEALAGLFALVSQGVLRSRPGLAEQLLAASIQAALALALHVNEAVGSGRPTALGSALHAVFAHLAPVVLDDAAAGAGDDGERLVLPDEWAWLRPGASVAATTEAWLAVVRKLRSVSQAPEMSSWLALLCGYAPVAVRAGGGSWPGFVTDLQRGLQELGARVEAQGAMLEALVAPGAGPELVAHVAYSMVDSILDAPSDVQTRACGGYETLVRLLRHVYLAAGASAAVIGYTLVFEALFVDAAAAEDRVAATARVVDVWRGRVAELPSLSEVPISGARAQAVMVRGASALVTGGHWDAAQRVLRRVTRGFEQQANLALSLQMARWTSACAWRSAHVPRIGGRLFGVVLAGPGWPSTLRDSRHVVRGAWDESVEAFGMRMRSKWASMDVTVVLPAREASSQLSPERGLYVYPLIASQSQVSCKPLVLVPDAVALVSGERTMRGSRSAGTSWVTPLRGVEGASHGFALVSFRSADGESSVDGHLVGPYAGLRTATHQLEYSLGDEPRKVPPEIAFKKRKLVNDPLVIREVWHAARPLPGPSMAVAAASVSQAVVPSSVACVALLEAGRAKLEWLLHLLRPFIEGAGLVGADGAIRGSSPWHGQLASGELGCAQCNRRLAASGPGVVDSVFAPAPRVEGGDGSGSASHVTSLRPGSPGSASALPSFDSLVSSGSSTRGGSKRNGSGGSDLEGKGSSGVLRAAAGAAGSSRLGVSVSSRMRKLGFRGPAFSSVSVRTGTSFSGASPADFVARLSKLPTGSSSTDFGLGSPPTSVGGLGLGASVGGDSTVDVGDEHDLLSEAVAQMEDAMATDGDGESPDPSSRREMGLPLSQFVNAKLAESNGGTALLARGGGAESRVAALKAEAATLLGGEVLRQLNPAGEGVAGVRKAKLVQENYEIHAEYVVDKLKTALRRNWMQENRARQAAGQEKLAAPDLELLRVLPHPEQARVQAAWQAWWELLQQVLVVHALLVSDEASAASEERESGASREQHTALEVLMAEL</sequence>
<dbReference type="PANTHER" id="PTHR24216">
    <property type="entry name" value="PAXILLIN-RELATED"/>
    <property type="match status" value="1"/>
</dbReference>
<feature type="domain" description="WW" evidence="2">
    <location>
        <begin position="516"/>
        <end position="546"/>
    </location>
</feature>
<evidence type="ECO:0000313" key="3">
    <source>
        <dbReference type="EMBL" id="KNC54428.1"/>
    </source>
</evidence>
<organism evidence="3 4">
    <name type="scientific">Thecamonas trahens ATCC 50062</name>
    <dbReference type="NCBI Taxonomy" id="461836"/>
    <lineage>
        <taxon>Eukaryota</taxon>
        <taxon>Apusozoa</taxon>
        <taxon>Apusomonadida</taxon>
        <taxon>Apusomonadidae</taxon>
        <taxon>Thecamonas</taxon>
    </lineage>
</organism>
<feature type="region of interest" description="Disordered" evidence="1">
    <location>
        <begin position="20"/>
        <end position="133"/>
    </location>
</feature>
<evidence type="ECO:0000256" key="1">
    <source>
        <dbReference type="SAM" id="MobiDB-lite"/>
    </source>
</evidence>
<name>A0A0L0DSJ9_THETB</name>
<dbReference type="Proteomes" id="UP000054408">
    <property type="component" value="Unassembled WGS sequence"/>
</dbReference>
<feature type="region of interest" description="Disordered" evidence="1">
    <location>
        <begin position="2556"/>
        <end position="2619"/>
    </location>
</feature>
<dbReference type="InterPro" id="IPR001202">
    <property type="entry name" value="WW_dom"/>
</dbReference>
<feature type="compositionally biased region" description="Pro residues" evidence="1">
    <location>
        <begin position="309"/>
        <end position="322"/>
    </location>
</feature>
<dbReference type="PROSITE" id="PS50020">
    <property type="entry name" value="WW_DOMAIN_2"/>
    <property type="match status" value="2"/>
</dbReference>
<dbReference type="PANTHER" id="PTHR24216:SF65">
    <property type="entry name" value="PAXILLIN-LIKE PROTEIN 1"/>
    <property type="match status" value="1"/>
</dbReference>
<feature type="compositionally biased region" description="Low complexity" evidence="1">
    <location>
        <begin position="65"/>
        <end position="111"/>
    </location>
</feature>
<dbReference type="GeneID" id="25568450"/>
<feature type="region of interest" description="Disordered" evidence="1">
    <location>
        <begin position="188"/>
        <end position="364"/>
    </location>
</feature>
<evidence type="ECO:0000259" key="2">
    <source>
        <dbReference type="PROSITE" id="PS50020"/>
    </source>
</evidence>
<dbReference type="SMART" id="SM00456">
    <property type="entry name" value="WW"/>
    <property type="match status" value="2"/>
</dbReference>
<reference evidence="3 4" key="1">
    <citation type="submission" date="2010-05" db="EMBL/GenBank/DDBJ databases">
        <title>The Genome Sequence of Thecamonas trahens ATCC 50062.</title>
        <authorList>
            <consortium name="The Broad Institute Genome Sequencing Platform"/>
            <person name="Russ C."/>
            <person name="Cuomo C."/>
            <person name="Shea T."/>
            <person name="Young S.K."/>
            <person name="Zeng Q."/>
            <person name="Koehrsen M."/>
            <person name="Haas B."/>
            <person name="Borodovsky M."/>
            <person name="Guigo R."/>
            <person name="Alvarado L."/>
            <person name="Berlin A."/>
            <person name="Bochicchio J."/>
            <person name="Borenstein D."/>
            <person name="Chapman S."/>
            <person name="Chen Z."/>
            <person name="Freedman E."/>
            <person name="Gellesch M."/>
            <person name="Goldberg J."/>
            <person name="Griggs A."/>
            <person name="Gujja S."/>
            <person name="Heilman E."/>
            <person name="Heiman D."/>
            <person name="Hepburn T."/>
            <person name="Howarth C."/>
            <person name="Jen D."/>
            <person name="Larson L."/>
            <person name="Mehta T."/>
            <person name="Park D."/>
            <person name="Pearson M."/>
            <person name="Roberts A."/>
            <person name="Saif S."/>
            <person name="Shenoy N."/>
            <person name="Sisk P."/>
            <person name="Stolte C."/>
            <person name="Sykes S."/>
            <person name="Thomson T."/>
            <person name="Walk T."/>
            <person name="White J."/>
            <person name="Yandava C."/>
            <person name="Burger G."/>
            <person name="Gray M.W."/>
            <person name="Holland P.W.H."/>
            <person name="King N."/>
            <person name="Lang F.B.F."/>
            <person name="Roger A.J."/>
            <person name="Ruiz-Trillo I."/>
            <person name="Lander E."/>
            <person name="Nusbaum C."/>
        </authorList>
    </citation>
    <scope>NUCLEOTIDE SEQUENCE [LARGE SCALE GENOMIC DNA]</scope>
    <source>
        <strain evidence="3 4">ATCC 50062</strain>
    </source>
</reference>
<feature type="compositionally biased region" description="Low complexity" evidence="1">
    <location>
        <begin position="231"/>
        <end position="244"/>
    </location>
</feature>
<feature type="compositionally biased region" description="Polar residues" evidence="1">
    <location>
        <begin position="220"/>
        <end position="230"/>
    </location>
</feature>
<feature type="domain" description="WW" evidence="2">
    <location>
        <begin position="458"/>
        <end position="492"/>
    </location>
</feature>
<feature type="compositionally biased region" description="Low complexity" evidence="1">
    <location>
        <begin position="2578"/>
        <end position="2602"/>
    </location>
</feature>
<protein>
    <recommendedName>
        <fullName evidence="2">WW domain-containing protein</fullName>
    </recommendedName>
</protein>
<dbReference type="EMBL" id="GL349489">
    <property type="protein sequence ID" value="KNC54428.1"/>
    <property type="molecule type" value="Genomic_DNA"/>
</dbReference>